<evidence type="ECO:0000313" key="1">
    <source>
        <dbReference type="EMBL" id="CAG17421.1"/>
    </source>
</evidence>
<dbReference type="GeneID" id="3238924"/>
<dbReference type="KEGG" id="vg:3238924"/>
<reference evidence="1 2" key="1">
    <citation type="journal article" date="2004" name="Science">
        <title>Genome sequence of a polydnavirus: insights into symbiotic virus evolution.</title>
        <authorList>
            <person name="Espagne E."/>
            <person name="Dupuy C."/>
            <person name="Huguet E."/>
            <person name="Cattolico L."/>
            <person name="Provost B."/>
            <person name="Martins N."/>
            <person name="Poirie M."/>
            <person name="Periquet G."/>
            <person name="Drezen J.M."/>
        </authorList>
    </citation>
    <scope>NUCLEOTIDE SEQUENCE [LARGE SCALE GENOMIC DNA]</scope>
</reference>
<organism evidence="1 2">
    <name type="scientific">Bracoviriform congregatae</name>
    <dbReference type="NCBI Taxonomy" id="39640"/>
    <lineage>
        <taxon>Viruses</taxon>
        <taxon>Viruses incertae sedis</taxon>
        <taxon>Polydnaviriformidae</taxon>
        <taxon>Bracoviriform</taxon>
    </lineage>
</organism>
<proteinExistence type="predicted"/>
<sequence length="298" mass="33483">MLAADPIKTEQELRNSQLYSSSSDKMFAKLLVFVLAVHMATCATMIKQSDHMATSTPTSTSTTIPTTMTKPTVPSYPSQGVIEILNYPNIIHEGTFIEKRKILNMENSSKLQAKSITIEDSIIPVEGKTLYIIANHVKLYRNAFVGNNYAIRIIAEKINLMSNLFVGDSSTYEALGGTISVHENYYVGDNLSYKVLGSSIIEVLNKFTGNDHHYNLTAVDIQQIRNEYSEDLPIYNRVGFGTGNPNNVTDKTRQYISRESCIFWGNRQIHEVNGSLLCDYDNHFSGENMVFREHGTRC</sequence>
<dbReference type="Proteomes" id="UP000203537">
    <property type="component" value="Genome"/>
</dbReference>
<dbReference type="EMBL" id="AJ632311">
    <property type="protein sequence ID" value="CAG17421.1"/>
    <property type="molecule type" value="Genomic_DNA"/>
</dbReference>
<name>Q5ZP36_9VIRU</name>
<evidence type="ECO:0000313" key="2">
    <source>
        <dbReference type="Proteomes" id="UP000203537"/>
    </source>
</evidence>
<protein>
    <submittedName>
        <fullName evidence="1">EP1 protein</fullName>
    </submittedName>
</protein>
<dbReference type="RefSeq" id="YP_184799.1">
    <property type="nucleotide sequence ID" value="NC_006640.1"/>
</dbReference>
<gene>
    <name evidence="1" type="primary">EP1</name>
    <name evidence="1" type="ORF">CcBV_8.2</name>
</gene>
<accession>Q5ZP36</accession>